<reference evidence="3" key="1">
    <citation type="journal article" date="2014" name="Insect Biochem. Mol. Biol.">
        <title>An insight into the sialome of the frog biting fly, Corethrella appendiculata.</title>
        <authorList>
            <person name="Ribeiro J.M.C."/>
            <person name="Chagas A.C."/>
            <person name="Pham V.M."/>
            <person name="Lounibos L.P."/>
            <person name="Calvo E."/>
        </authorList>
    </citation>
    <scope>NUCLEOTIDE SEQUENCE</scope>
    <source>
        <tissue evidence="3">Salivary glands</tissue>
    </source>
</reference>
<comment type="similarity">
    <text evidence="1">Belongs to the CCDC53 family.</text>
</comment>
<dbReference type="EMBL" id="GANO01003048">
    <property type="protein sequence ID" value="JAB56823.1"/>
    <property type="molecule type" value="mRNA"/>
</dbReference>
<dbReference type="Pfam" id="PF10152">
    <property type="entry name" value="CCDC53"/>
    <property type="match status" value="1"/>
</dbReference>
<dbReference type="GO" id="GO:0006887">
    <property type="term" value="P:exocytosis"/>
    <property type="evidence" value="ECO:0007669"/>
    <property type="project" value="TreeGrafter"/>
</dbReference>
<dbReference type="GO" id="GO:0030041">
    <property type="term" value="P:actin filament polymerization"/>
    <property type="evidence" value="ECO:0007669"/>
    <property type="project" value="TreeGrafter"/>
</dbReference>
<dbReference type="PANTHER" id="PTHR13015:SF0">
    <property type="entry name" value="WASH COMPLEX SUBUNIT 3"/>
    <property type="match status" value="1"/>
</dbReference>
<dbReference type="AlphaFoldDB" id="U5EQZ2"/>
<evidence type="ECO:0000256" key="1">
    <source>
        <dbReference type="ARBA" id="ARBA00006290"/>
    </source>
</evidence>
<accession>U5EQZ2</accession>
<organism evidence="3">
    <name type="scientific">Corethrella appendiculata</name>
    <dbReference type="NCBI Taxonomy" id="1370023"/>
    <lineage>
        <taxon>Eukaryota</taxon>
        <taxon>Metazoa</taxon>
        <taxon>Ecdysozoa</taxon>
        <taxon>Arthropoda</taxon>
        <taxon>Hexapoda</taxon>
        <taxon>Insecta</taxon>
        <taxon>Pterygota</taxon>
        <taxon>Neoptera</taxon>
        <taxon>Endopterygota</taxon>
        <taxon>Diptera</taxon>
        <taxon>Nematocera</taxon>
        <taxon>Culicoidea</taxon>
        <taxon>Chaoboridae</taxon>
        <taxon>Corethrella</taxon>
    </lineage>
</organism>
<dbReference type="Gene3D" id="1.20.5.110">
    <property type="match status" value="1"/>
</dbReference>
<evidence type="ECO:0008006" key="4">
    <source>
        <dbReference type="Google" id="ProtNLM"/>
    </source>
</evidence>
<evidence type="ECO:0000256" key="2">
    <source>
        <dbReference type="SAM" id="MobiDB-lite"/>
    </source>
</evidence>
<dbReference type="GO" id="GO:0071203">
    <property type="term" value="C:WASH complex"/>
    <property type="evidence" value="ECO:0007669"/>
    <property type="project" value="InterPro"/>
</dbReference>
<feature type="non-terminal residue" evidence="3">
    <location>
        <position position="1"/>
    </location>
</feature>
<dbReference type="PANTHER" id="PTHR13015">
    <property type="entry name" value="PROTEIN AD-016-RELATED"/>
    <property type="match status" value="1"/>
</dbReference>
<name>U5EQZ2_9DIPT</name>
<evidence type="ECO:0000313" key="3">
    <source>
        <dbReference type="EMBL" id="JAB56823.1"/>
    </source>
</evidence>
<feature type="region of interest" description="Disordered" evidence="2">
    <location>
        <begin position="68"/>
        <end position="117"/>
    </location>
</feature>
<proteinExistence type="evidence at transcript level"/>
<dbReference type="InterPro" id="IPR019309">
    <property type="entry name" value="WASHC3"/>
</dbReference>
<protein>
    <recommendedName>
        <fullName evidence="4">Coiled-coil domain-containing protein 53</fullName>
    </recommendedName>
</protein>
<feature type="compositionally biased region" description="Basic and acidic residues" evidence="2">
    <location>
        <begin position="69"/>
        <end position="117"/>
    </location>
</feature>
<sequence length="150" mass="17233">TINDDKSELPPMNQKRLVAFLNHFIINTVVFLNKFASDCENKFIDYESKLNNLESSLLIIESKLSSIKTNEHETKSNEDVVQNKEEVLTPDAPDKDEVEEQCDKEQQQESDNVKNDPKYSKYFKMLSFGVPLQAVKNKMQAEGFDPSILD</sequence>